<dbReference type="PANTHER" id="PTHR22888:SF9">
    <property type="entry name" value="CYTOCHROME C OXIDASE SUBUNIT 2"/>
    <property type="match status" value="1"/>
</dbReference>
<keyword evidence="8" id="KW-0460">Magnesium</keyword>
<evidence type="ECO:0000256" key="8">
    <source>
        <dbReference type="ARBA" id="ARBA00022842"/>
    </source>
</evidence>
<comment type="function">
    <text evidence="15">Component of the cytochrome c oxidase, the last enzyme in the mitochondrial electron transport chain which drives oxidative phosphorylation. The respiratory chain contains 3 multisubunit complexes succinate dehydrogenase (complex II, CII), ubiquinol-cytochrome c oxidoreductase (cytochrome b-c1 complex, complex III, CIII) and cytochrome c oxidase (complex IV, CIV), that cooperate to transfer electrons derived from NADH and succinate to molecular oxygen, creating an electrochemical gradient over the inner membrane that drives transmembrane transport and the ATP synthase. Cytochrome c oxidase is the component of the respiratory chain that catalyzes the reduction of oxygen to water. Electrons originating from reduced cytochrome c in the intermembrane space (IMS) are transferred via the dinuclear copper A center (CU(A)) of subunit 2 and heme A of subunit 1 to the active site in subunit 1, a binuclear center (BNC) formed by heme A3 and copper B (CU(B)). The BNC reduces molecular oxygen to 2 water molecules using 4 electrons from cytochrome c in the IMS and 4 protons from the mitochondrial matrix.</text>
</comment>
<keyword evidence="11 16" id="KW-1133">Transmembrane helix</keyword>
<sequence>MNYFSMLNLSFFSHQFIMLICFFISVFVVFIMFFLLFTKFNNSIFFTHFYLEFFWTFFPILLVLLLMFPLFYFSNFFPLSLLNIFFLANQWFWEFDMSLVSDFNYVFTINNLVSLYLPLGVNFNFIFSASDVIHAFSLPALFTHADCVPGLVSFLDLNFPLVGTYTVYCAQICGVNHSQMPFYIFVY</sequence>
<evidence type="ECO:0000256" key="15">
    <source>
        <dbReference type="RuleBase" id="RU000457"/>
    </source>
</evidence>
<feature type="domain" description="Cytochrome oxidase subunit II copper A binding" evidence="17">
    <location>
        <begin position="79"/>
        <end position="187"/>
    </location>
</feature>
<evidence type="ECO:0000259" key="18">
    <source>
        <dbReference type="PROSITE" id="PS50999"/>
    </source>
</evidence>
<dbReference type="EMBL" id="MG655622">
    <property type="protein sequence ID" value="AWK60582.1"/>
    <property type="molecule type" value="Genomic_DNA"/>
</dbReference>
<comment type="catalytic activity">
    <reaction evidence="14">
        <text>4 Fe(II)-[cytochrome c] + O2 + 8 H(+)(in) = 4 Fe(III)-[cytochrome c] + 2 H2O + 4 H(+)(out)</text>
        <dbReference type="Rhea" id="RHEA:11436"/>
        <dbReference type="Rhea" id="RHEA-COMP:10350"/>
        <dbReference type="Rhea" id="RHEA-COMP:14399"/>
        <dbReference type="ChEBI" id="CHEBI:15377"/>
        <dbReference type="ChEBI" id="CHEBI:15378"/>
        <dbReference type="ChEBI" id="CHEBI:15379"/>
        <dbReference type="ChEBI" id="CHEBI:29033"/>
        <dbReference type="ChEBI" id="CHEBI:29034"/>
        <dbReference type="EC" id="7.1.1.9"/>
    </reaction>
    <physiologicalReaction direction="left-to-right" evidence="14">
        <dbReference type="Rhea" id="RHEA:11437"/>
    </physiologicalReaction>
</comment>
<keyword evidence="15" id="KW-0999">Mitochondrion inner membrane</keyword>
<dbReference type="PROSITE" id="PS50999">
    <property type="entry name" value="COX2_TM"/>
    <property type="match status" value="1"/>
</dbReference>
<evidence type="ECO:0000313" key="21">
    <source>
        <dbReference type="EMBL" id="AWK60608.1"/>
    </source>
</evidence>
<evidence type="ECO:0000256" key="4">
    <source>
        <dbReference type="ARBA" id="ARBA00022448"/>
    </source>
</evidence>
<evidence type="ECO:0000313" key="19">
    <source>
        <dbReference type="EMBL" id="AWK60582.1"/>
    </source>
</evidence>
<keyword evidence="12 15" id="KW-0186">Copper</keyword>
<dbReference type="GO" id="GO:0004129">
    <property type="term" value="F:cytochrome-c oxidase activity"/>
    <property type="evidence" value="ECO:0007669"/>
    <property type="project" value="UniProtKB-EC"/>
</dbReference>
<evidence type="ECO:0000256" key="2">
    <source>
        <dbReference type="ARBA" id="ARBA00007866"/>
    </source>
</evidence>
<evidence type="ECO:0000256" key="5">
    <source>
        <dbReference type="ARBA" id="ARBA00022660"/>
    </source>
</evidence>
<dbReference type="InterPro" id="IPR036257">
    <property type="entry name" value="Cyt_c_oxidase_su2_TM_sf"/>
</dbReference>
<keyword evidence="5 15" id="KW-0679">Respiratory chain</keyword>
<proteinExistence type="inferred from homology"/>
<accession>A0A2U8JFD4</accession>
<dbReference type="CTD" id="4513"/>
<dbReference type="InterPro" id="IPR045187">
    <property type="entry name" value="CcO_II"/>
</dbReference>
<dbReference type="Gene3D" id="2.60.40.420">
    <property type="entry name" value="Cupredoxins - blue copper proteins"/>
    <property type="match status" value="1"/>
</dbReference>
<dbReference type="InterPro" id="IPR002429">
    <property type="entry name" value="CcO_II-like_C"/>
</dbReference>
<evidence type="ECO:0000256" key="6">
    <source>
        <dbReference type="ARBA" id="ARBA00022692"/>
    </source>
</evidence>
<comment type="subcellular location">
    <subcellularLocation>
        <location evidence="1">Membrane</location>
        <topology evidence="1">Multi-pass membrane protein</topology>
    </subcellularLocation>
    <subcellularLocation>
        <location evidence="15">Mitochondrion inner membrane</location>
        <topology evidence="15">Multi-pass membrane protein</topology>
    </subcellularLocation>
</comment>
<evidence type="ECO:0000256" key="3">
    <source>
        <dbReference type="ARBA" id="ARBA00015946"/>
    </source>
</evidence>
<evidence type="ECO:0000256" key="1">
    <source>
        <dbReference type="ARBA" id="ARBA00004141"/>
    </source>
</evidence>
<evidence type="ECO:0000256" key="11">
    <source>
        <dbReference type="ARBA" id="ARBA00022989"/>
    </source>
</evidence>
<dbReference type="EMBL" id="MG655623">
    <property type="protein sequence ID" value="AWK60595.1"/>
    <property type="molecule type" value="Genomic_DNA"/>
</dbReference>
<dbReference type="GO" id="GO:0005507">
    <property type="term" value="F:copper ion binding"/>
    <property type="evidence" value="ECO:0007669"/>
    <property type="project" value="InterPro"/>
</dbReference>
<protein>
    <recommendedName>
        <fullName evidence="3 15">Cytochrome c oxidase subunit 2</fullName>
    </recommendedName>
</protein>
<name>A0A2U8JFD4_BERFR</name>
<reference evidence="21" key="1">
    <citation type="submission" date="2017-12" db="EMBL/GenBank/DDBJ databases">
        <title>Novel ORFS in the mitochondrial genome of the ctenophore, Beroe forskalii.</title>
        <authorList>
            <person name="Schultz D.T."/>
            <person name="Eizenga J.M."/>
            <person name="Corbett-Detig R.B."/>
            <person name="Francis W.R."/>
            <person name="Christianson L.M."/>
            <person name="Green R.E."/>
            <person name="Haddock S.H.D."/>
        </authorList>
    </citation>
    <scope>NUCLEOTIDE SEQUENCE</scope>
    <source>
        <strain evidence="21">Bf201311</strain>
        <strain evidence="20">Bf201606</strain>
        <strain evidence="19">Bf201706</strain>
    </source>
</reference>
<dbReference type="RefSeq" id="YP_009498509.1">
    <property type="nucleotide sequence ID" value="NC_038065.1"/>
</dbReference>
<keyword evidence="15 21" id="KW-0496">Mitochondrion</keyword>
<dbReference type="Pfam" id="PF02790">
    <property type="entry name" value="COX2_TM"/>
    <property type="match status" value="1"/>
</dbReference>
<keyword evidence="9" id="KW-1278">Translocase</keyword>
<feature type="transmembrane region" description="Helical" evidence="16">
    <location>
        <begin position="49"/>
        <end position="70"/>
    </location>
</feature>
<geneLocation type="mitochondrion" evidence="21"/>
<dbReference type="EMBL" id="MG655624">
    <property type="protein sequence ID" value="AWK60608.1"/>
    <property type="molecule type" value="Genomic_DNA"/>
</dbReference>
<dbReference type="PROSITE" id="PS00078">
    <property type="entry name" value="COX2"/>
    <property type="match status" value="1"/>
</dbReference>
<dbReference type="SUPFAM" id="SSF49503">
    <property type="entry name" value="Cupredoxins"/>
    <property type="match status" value="1"/>
</dbReference>
<dbReference type="GO" id="GO:0042773">
    <property type="term" value="P:ATP synthesis coupled electron transport"/>
    <property type="evidence" value="ECO:0007669"/>
    <property type="project" value="TreeGrafter"/>
</dbReference>
<evidence type="ECO:0000313" key="20">
    <source>
        <dbReference type="EMBL" id="AWK60595.1"/>
    </source>
</evidence>
<evidence type="ECO:0000256" key="16">
    <source>
        <dbReference type="SAM" id="Phobius"/>
    </source>
</evidence>
<keyword evidence="7 15" id="KW-0479">Metal-binding</keyword>
<dbReference type="PANTHER" id="PTHR22888">
    <property type="entry name" value="CYTOCHROME C OXIDASE, SUBUNIT II"/>
    <property type="match status" value="1"/>
</dbReference>
<gene>
    <name evidence="21" type="primary">COX2</name>
</gene>
<evidence type="ECO:0000259" key="17">
    <source>
        <dbReference type="PROSITE" id="PS50857"/>
    </source>
</evidence>
<evidence type="ECO:0000256" key="13">
    <source>
        <dbReference type="ARBA" id="ARBA00023136"/>
    </source>
</evidence>
<dbReference type="PROSITE" id="PS50857">
    <property type="entry name" value="COX2_CUA"/>
    <property type="match status" value="1"/>
</dbReference>
<evidence type="ECO:0000256" key="12">
    <source>
        <dbReference type="ARBA" id="ARBA00023008"/>
    </source>
</evidence>
<feature type="transmembrane region" description="Helical" evidence="16">
    <location>
        <begin position="12"/>
        <end position="37"/>
    </location>
</feature>
<evidence type="ECO:0000256" key="7">
    <source>
        <dbReference type="ARBA" id="ARBA00022723"/>
    </source>
</evidence>
<dbReference type="SUPFAM" id="SSF81464">
    <property type="entry name" value="Cytochrome c oxidase subunit II-like, transmembrane region"/>
    <property type="match status" value="1"/>
</dbReference>
<dbReference type="Pfam" id="PF00116">
    <property type="entry name" value="COX2"/>
    <property type="match status" value="1"/>
</dbReference>
<dbReference type="AlphaFoldDB" id="A0A2U8JFD4"/>
<comment type="cofactor">
    <cofactor evidence="15">
        <name>Cu cation</name>
        <dbReference type="ChEBI" id="CHEBI:23378"/>
    </cofactor>
    <text evidence="15">Binds a copper A center.</text>
</comment>
<keyword evidence="10 15" id="KW-0249">Electron transport</keyword>
<keyword evidence="4 15" id="KW-0813">Transport</keyword>
<keyword evidence="6 15" id="KW-0812">Transmembrane</keyword>
<feature type="transmembrane region" description="Helical" evidence="16">
    <location>
        <begin position="105"/>
        <end position="127"/>
    </location>
</feature>
<comment type="similarity">
    <text evidence="2 15">Belongs to the cytochrome c oxidase subunit 2 family.</text>
</comment>
<evidence type="ECO:0000256" key="9">
    <source>
        <dbReference type="ARBA" id="ARBA00022967"/>
    </source>
</evidence>
<feature type="domain" description="Cytochrome oxidase subunit II transmembrane region profile" evidence="18">
    <location>
        <begin position="1"/>
        <end position="81"/>
    </location>
</feature>
<dbReference type="InterPro" id="IPR008972">
    <property type="entry name" value="Cupredoxin"/>
</dbReference>
<dbReference type="InterPro" id="IPR001505">
    <property type="entry name" value="Copper_CuA"/>
</dbReference>
<evidence type="ECO:0000256" key="10">
    <source>
        <dbReference type="ARBA" id="ARBA00022982"/>
    </source>
</evidence>
<dbReference type="Gene3D" id="1.10.287.90">
    <property type="match status" value="1"/>
</dbReference>
<keyword evidence="13 15" id="KW-0472">Membrane</keyword>
<organism evidence="21">
    <name type="scientific">Beroe forskalii</name>
    <name type="common">Comb jelly</name>
    <dbReference type="NCBI Taxonomy" id="140453"/>
    <lineage>
        <taxon>Eukaryota</taxon>
        <taxon>Metazoa</taxon>
        <taxon>Ctenophora</taxon>
        <taxon>Nuda</taxon>
        <taxon>Beroida</taxon>
        <taxon>Beroidae</taxon>
        <taxon>Beroe</taxon>
    </lineage>
</organism>
<evidence type="ECO:0000256" key="14">
    <source>
        <dbReference type="ARBA" id="ARBA00049512"/>
    </source>
</evidence>
<dbReference type="InterPro" id="IPR011759">
    <property type="entry name" value="Cyt_c_oxidase_su2_TM_dom"/>
</dbReference>
<dbReference type="GO" id="GO:0005743">
    <property type="term" value="C:mitochondrial inner membrane"/>
    <property type="evidence" value="ECO:0007669"/>
    <property type="project" value="UniProtKB-SubCell"/>
</dbReference>
<dbReference type="GeneID" id="37501179"/>